<dbReference type="CDD" id="cd15568">
    <property type="entry name" value="PHD5_NSD"/>
    <property type="match status" value="1"/>
</dbReference>
<evidence type="ECO:0000313" key="13">
    <source>
        <dbReference type="RefSeq" id="XP_022725287.1"/>
    </source>
</evidence>
<name>A0A6P5XCB6_DURZI</name>
<dbReference type="PROSITE" id="PS51360">
    <property type="entry name" value="PLUS3"/>
    <property type="match status" value="1"/>
</dbReference>
<feature type="compositionally biased region" description="Basic and acidic residues" evidence="6">
    <location>
        <begin position="94"/>
        <end position="107"/>
    </location>
</feature>
<dbReference type="SMART" id="SM00444">
    <property type="entry name" value="GYF"/>
    <property type="match status" value="1"/>
</dbReference>
<feature type="compositionally biased region" description="Basic and acidic residues" evidence="6">
    <location>
        <begin position="7"/>
        <end position="22"/>
    </location>
</feature>
<dbReference type="KEGG" id="dzi:111281832"/>
<feature type="region of interest" description="Disordered" evidence="6">
    <location>
        <begin position="1245"/>
        <end position="1365"/>
    </location>
</feature>
<dbReference type="InterPro" id="IPR000571">
    <property type="entry name" value="Znf_CCCH"/>
</dbReference>
<dbReference type="Gene3D" id="3.90.70.200">
    <property type="entry name" value="Plus-3 domain"/>
    <property type="match status" value="1"/>
</dbReference>
<feature type="compositionally biased region" description="Low complexity" evidence="6">
    <location>
        <begin position="1074"/>
        <end position="1084"/>
    </location>
</feature>
<feature type="domain" description="Plus3" evidence="10">
    <location>
        <begin position="839"/>
        <end position="972"/>
    </location>
</feature>
<feature type="compositionally biased region" description="Acidic residues" evidence="6">
    <location>
        <begin position="436"/>
        <end position="452"/>
    </location>
</feature>
<dbReference type="InterPro" id="IPR035445">
    <property type="entry name" value="GYF-like_dom_sf"/>
</dbReference>
<dbReference type="PANTHER" id="PTHR46695:SF5">
    <property type="entry name" value="RNA POLYMERASE-ASSOCIATED PROTEIN RTF1 HOMOLOG"/>
    <property type="match status" value="1"/>
</dbReference>
<feature type="compositionally biased region" description="Basic and acidic residues" evidence="6">
    <location>
        <begin position="66"/>
        <end position="77"/>
    </location>
</feature>
<accession>A0A6P5XCB6</accession>
<dbReference type="GeneID" id="111281832"/>
<dbReference type="CDD" id="cd00072">
    <property type="entry name" value="GYF"/>
    <property type="match status" value="1"/>
</dbReference>
<dbReference type="FunFam" id="3.30.40.10:FF:000303">
    <property type="entry name" value="Zinc finger CCCH domain-containing protein 19"/>
    <property type="match status" value="1"/>
</dbReference>
<feature type="region of interest" description="Disordered" evidence="6">
    <location>
        <begin position="806"/>
        <end position="827"/>
    </location>
</feature>
<dbReference type="FunFam" id="3.30.1490.40:FF:000004">
    <property type="entry name" value="Zinc finger CCCH domain-containing protein 19"/>
    <property type="match status" value="1"/>
</dbReference>
<protein>
    <submittedName>
        <fullName evidence="13">Zinc finger CCCH domain-containing protein 19-like isoform X1</fullName>
    </submittedName>
</protein>
<dbReference type="GO" id="GO:0003677">
    <property type="term" value="F:DNA binding"/>
    <property type="evidence" value="ECO:0007669"/>
    <property type="project" value="UniProtKB-KW"/>
</dbReference>
<dbReference type="Pfam" id="PF02213">
    <property type="entry name" value="GYF"/>
    <property type="match status" value="1"/>
</dbReference>
<dbReference type="PROSITE" id="PS50829">
    <property type="entry name" value="GYF"/>
    <property type="match status" value="1"/>
</dbReference>
<dbReference type="SUPFAM" id="SSF57903">
    <property type="entry name" value="FYVE/PHD zinc finger"/>
    <property type="match status" value="1"/>
</dbReference>
<dbReference type="RefSeq" id="XP_022725287.1">
    <property type="nucleotide sequence ID" value="XM_022869552.1"/>
</dbReference>
<feature type="region of interest" description="Disordered" evidence="6">
    <location>
        <begin position="1670"/>
        <end position="1744"/>
    </location>
</feature>
<dbReference type="OrthoDB" id="6415790at2759"/>
<feature type="region of interest" description="Disordered" evidence="6">
    <location>
        <begin position="1"/>
        <end position="77"/>
    </location>
</feature>
<dbReference type="SUPFAM" id="SSF47592">
    <property type="entry name" value="SWIB/MDM2 domain"/>
    <property type="match status" value="1"/>
</dbReference>
<keyword evidence="1 5" id="KW-0479">Metal-binding</keyword>
<feature type="compositionally biased region" description="Basic and acidic residues" evidence="6">
    <location>
        <begin position="1014"/>
        <end position="1029"/>
    </location>
</feature>
<dbReference type="Gene3D" id="3.30.40.10">
    <property type="entry name" value="Zinc/RING finger domain, C3HC4 (zinc finger)"/>
    <property type="match status" value="1"/>
</dbReference>
<feature type="region of interest" description="Disordered" evidence="6">
    <location>
        <begin position="626"/>
        <end position="699"/>
    </location>
</feature>
<dbReference type="InterPro" id="IPR036855">
    <property type="entry name" value="Znf_CCCH_sf"/>
</dbReference>
<evidence type="ECO:0000259" key="11">
    <source>
        <dbReference type="PROSITE" id="PS51925"/>
    </source>
</evidence>
<reference evidence="13" key="1">
    <citation type="submission" date="2025-08" db="UniProtKB">
        <authorList>
            <consortium name="RefSeq"/>
        </authorList>
    </citation>
    <scope>IDENTIFICATION</scope>
    <source>
        <tissue evidence="13">Fruit stalk</tissue>
    </source>
</reference>
<feature type="compositionally biased region" description="Gly residues" evidence="6">
    <location>
        <begin position="1711"/>
        <end position="1720"/>
    </location>
</feature>
<dbReference type="GO" id="GO:0008270">
    <property type="term" value="F:zinc ion binding"/>
    <property type="evidence" value="ECO:0007669"/>
    <property type="project" value="UniProtKB-KW"/>
</dbReference>
<feature type="compositionally biased region" description="Polar residues" evidence="6">
    <location>
        <begin position="1334"/>
        <end position="1352"/>
    </location>
</feature>
<keyword evidence="3 5" id="KW-0862">Zinc</keyword>
<feature type="region of interest" description="Disordered" evidence="6">
    <location>
        <begin position="1014"/>
        <end position="1084"/>
    </location>
</feature>
<evidence type="ECO:0000256" key="1">
    <source>
        <dbReference type="ARBA" id="ARBA00022723"/>
    </source>
</evidence>
<dbReference type="InterPro" id="IPR001965">
    <property type="entry name" value="Znf_PHD"/>
</dbReference>
<organism evidence="12 13">
    <name type="scientific">Durio zibethinus</name>
    <name type="common">Durian</name>
    <dbReference type="NCBI Taxonomy" id="66656"/>
    <lineage>
        <taxon>Eukaryota</taxon>
        <taxon>Viridiplantae</taxon>
        <taxon>Streptophyta</taxon>
        <taxon>Embryophyta</taxon>
        <taxon>Tracheophyta</taxon>
        <taxon>Spermatophyta</taxon>
        <taxon>Magnoliopsida</taxon>
        <taxon>eudicotyledons</taxon>
        <taxon>Gunneridae</taxon>
        <taxon>Pentapetalae</taxon>
        <taxon>rosids</taxon>
        <taxon>malvids</taxon>
        <taxon>Malvales</taxon>
        <taxon>Malvaceae</taxon>
        <taxon>Helicteroideae</taxon>
        <taxon>Durio</taxon>
    </lineage>
</organism>
<evidence type="ECO:0000313" key="12">
    <source>
        <dbReference type="Proteomes" id="UP000515121"/>
    </source>
</evidence>
<feature type="region of interest" description="Disordered" evidence="6">
    <location>
        <begin position="391"/>
        <end position="417"/>
    </location>
</feature>
<dbReference type="InterPro" id="IPR011011">
    <property type="entry name" value="Znf_FYVE_PHD"/>
</dbReference>
<feature type="region of interest" description="Disordered" evidence="6">
    <location>
        <begin position="1638"/>
        <end position="1658"/>
    </location>
</feature>
<dbReference type="FunFam" id="3.90.70.200:FF:000002">
    <property type="entry name" value="Zinc finger CCCH domain-containing protein 19"/>
    <property type="match status" value="1"/>
</dbReference>
<evidence type="ECO:0000256" key="2">
    <source>
        <dbReference type="ARBA" id="ARBA00022771"/>
    </source>
</evidence>
<dbReference type="SMART" id="SM00249">
    <property type="entry name" value="PHD"/>
    <property type="match status" value="1"/>
</dbReference>
<keyword evidence="12" id="KW-1185">Reference proteome</keyword>
<dbReference type="PANTHER" id="PTHR46695">
    <property type="entry name" value="ZINC FINGER CCCH DOMAIN-CONTAINING PROTEIN 44-RELATED"/>
    <property type="match status" value="1"/>
</dbReference>
<feature type="compositionally biased region" description="Polar residues" evidence="6">
    <location>
        <begin position="1292"/>
        <end position="1318"/>
    </location>
</feature>
<feature type="domain" description="GYF" evidence="9">
    <location>
        <begin position="1185"/>
        <end position="1239"/>
    </location>
</feature>
<feature type="compositionally biased region" description="Basic residues" evidence="6">
    <location>
        <begin position="815"/>
        <end position="825"/>
    </location>
</feature>
<dbReference type="InterPro" id="IPR003169">
    <property type="entry name" value="GYF"/>
</dbReference>
<dbReference type="SUPFAM" id="SSF55277">
    <property type="entry name" value="GYF domain"/>
    <property type="match status" value="1"/>
</dbReference>
<dbReference type="InterPro" id="IPR036885">
    <property type="entry name" value="SWIB_MDM2_dom_sf"/>
</dbReference>
<dbReference type="SUPFAM" id="SSF90229">
    <property type="entry name" value="CCCH zinc finger"/>
    <property type="match status" value="1"/>
</dbReference>
<evidence type="ECO:0000256" key="3">
    <source>
        <dbReference type="ARBA" id="ARBA00022833"/>
    </source>
</evidence>
<dbReference type="InterPro" id="IPR036128">
    <property type="entry name" value="Plus3-like_sf"/>
</dbReference>
<dbReference type="SMART" id="SM00719">
    <property type="entry name" value="Plus3"/>
    <property type="match status" value="1"/>
</dbReference>
<evidence type="ECO:0000256" key="4">
    <source>
        <dbReference type="ARBA" id="ARBA00023125"/>
    </source>
</evidence>
<feature type="region of interest" description="Disordered" evidence="6">
    <location>
        <begin position="436"/>
        <end position="466"/>
    </location>
</feature>
<dbReference type="InterPro" id="IPR004343">
    <property type="entry name" value="Plus-3_dom"/>
</dbReference>
<keyword evidence="4" id="KW-0238">DNA-binding</keyword>
<dbReference type="PROSITE" id="PS51925">
    <property type="entry name" value="SWIB_MDM2"/>
    <property type="match status" value="1"/>
</dbReference>
<evidence type="ECO:0000259" key="10">
    <source>
        <dbReference type="PROSITE" id="PS51360"/>
    </source>
</evidence>
<evidence type="ECO:0000259" key="9">
    <source>
        <dbReference type="PROSITE" id="PS50829"/>
    </source>
</evidence>
<dbReference type="PROSITE" id="PS50103">
    <property type="entry name" value="ZF_C3H1"/>
    <property type="match status" value="1"/>
</dbReference>
<evidence type="ECO:0000259" key="8">
    <source>
        <dbReference type="PROSITE" id="PS50103"/>
    </source>
</evidence>
<dbReference type="Gene3D" id="3.30.1490.40">
    <property type="match status" value="1"/>
</dbReference>
<feature type="zinc finger region" description="C3H1-type" evidence="5">
    <location>
        <begin position="1741"/>
        <end position="1766"/>
    </location>
</feature>
<feature type="domain" description="C3H1-type" evidence="8">
    <location>
        <begin position="1741"/>
        <end position="1766"/>
    </location>
</feature>
<dbReference type="SMART" id="SM00151">
    <property type="entry name" value="SWIB"/>
    <property type="match status" value="1"/>
</dbReference>
<dbReference type="Gene3D" id="1.10.245.10">
    <property type="entry name" value="SWIB/MDM2 domain"/>
    <property type="match status" value="1"/>
</dbReference>
<dbReference type="InterPro" id="IPR019787">
    <property type="entry name" value="Znf_PHD-finger"/>
</dbReference>
<gene>
    <name evidence="13" type="primary">LOC111281832</name>
</gene>
<dbReference type="InterPro" id="IPR058668">
    <property type="entry name" value="NERD_dom"/>
</dbReference>
<sequence>MDTEEEEPRHVPNVEPSLRLEDNPVTTSTTSKLQHEIIEPQQCELESISELDESGPPASLALSPVNEKEKEGDGKGVVDVEVVLEPAVDDEEGGRDLIAGDEKHEMLDADDEIKASSAVGGKKEGEGVAGREESLVAVEEKDDVVEGAVVDAVMEAMEKADVSVERGIAEGMEVAVAEQPVAELSEEAGNSEEQKVLIEMPVEKEVADVAEEGILEAAEVGDVSEQTVVVKETCVADVIEKTVIMEERELADVAVKRERLEEKHVDNEVEQTGILEETVVVHTAGKSELLEEKLVVDIAERTRIVEETGFTDMVLKRELPEDKMEVNFADHKGILEETRVIDIVEKNENLEEKLVANVSEQTENLDGTKAVREGMDIAEVAKDTVMLEEPEKAEYTETGNLVEDVEKADGTETEMGNAAEEMEAAKDTEMLDMMEEAEKEAAEETEDTEEGEDAGKGSGGKRKQGKNLNSKVLARAPSRKKVEEDVCFICFDGGDLVLCDRRGCPKAYHTGCVGRDEAFFRAKGKWNCGWHLCSNCKKNAYYMCYTCTFSLCKGCIIDAVILCVRGNKGLCESCMNLVMLIERNEQAQVDFDDKSSWEYLFKDYWIDLKRRLSITSDELAQAKNPWKGSEYRGAKQESPNELYGFNDGGGSGSDSSAGNAEVTVSKRRKTRSQSKSRAREDDLPSTMTASGEGASTDENAEWASKELLEVVMHMRNGKKSVLSRMELSQLILDYIQKHKLRDRRNKSNVICDSRLKNLFGKPRVGHIEMLNLLDPHIFFTKEDSQTDDLQGSVVDAEANQLDSDWNSDALTKTGKDKKRKTRKKGDARGLQSNLDDYAAIDIHNINLIYLRRNLVEDLIEDTETFHDKVVGSFVRIRISGAGQKQDLYRLVQVVGTSKVAESYRVGKKTTDFLLEILNLNKTEVISIDIISNQEFTEDECKRLRQSMKCGLINRLTVGNIQEKAMAIQEVRVKDWLESEILRLSHLRDRASEKGRRKELRECVEKLQILKTPEERQRRLEEIPEIHVDPNMDPSYESEDDGEDDKRQDNYTRPRGSGFSRRGREPVSPRKGGFSSSDSWSGSRNYSSMNRDLGWNLSNKGFTSKGDDSIGASEMGNESLWKLGREREAQLPNSWDKPKAALSSEIGTRNDYSVVIQEPSLKVVSEISPTPLSTGVTAVVQINETEKIWHYQDPSGKVQGPFSMVQLRKWSNTGYFPDELKIWKTNEKQDDSILLTDALAGRFQKDPPVADNSIPKAQMTLYGNSPGGTLKQGMESQVGERSSFDENHVARSPQCNLGSIGQSAGESWKSQNEVSSSTVRPAPSSLEIPKYSRDIWSSETNLPSPTPNQNPTGGNKGPAFESKRSPTPVQLLGSLSVAPLRGVTSGLQPHTVVSESGSPAAPVVHSHTMVLGESHRTQVNAQASINSGTDMKNAGVSLYNLVHSMTSHNPSVESHGWGSTSVPRQEAIAASSIPATGTQACGNASAQKLEPNPSLAIPAQPAAYGNWNDASQSGQKSAPFSAGNPVGFFPTPGQPNMMASDSWRPTVSVQSNVQLPVPPNLHWGMSVADNQGTALRQVPGNQNTGWGALPGNQNMGWGAPVPANTNVNWVPSSQGPASVNPNPSWAAPGLGQVPGNASSGWTAPGNAMQGWAPSGQGSTVVNASTGWVATGQEAAPGSANPGYVAPRGNSGMWGSEQNHNGEKFTNQRDRGSQGGDSGYGGVKPWSRQPSFGSGGGSSRSPLKGQRVCKFHESGHCKKGSSCDYMHT</sequence>
<feature type="compositionally biased region" description="Basic residues" evidence="6">
    <location>
        <begin position="665"/>
        <end position="676"/>
    </location>
</feature>
<dbReference type="InterPro" id="IPR019835">
    <property type="entry name" value="SWIB_domain"/>
</dbReference>
<feature type="compositionally biased region" description="Basic and acidic residues" evidence="6">
    <location>
        <begin position="121"/>
        <end position="133"/>
    </location>
</feature>
<dbReference type="Pfam" id="PF03126">
    <property type="entry name" value="Plus-3"/>
    <property type="match status" value="1"/>
</dbReference>
<feature type="compositionally biased region" description="Basic and acidic residues" evidence="6">
    <location>
        <begin position="1698"/>
        <end position="1710"/>
    </location>
</feature>
<proteinExistence type="predicted"/>
<dbReference type="Proteomes" id="UP000515121">
    <property type="component" value="Unplaced"/>
</dbReference>
<dbReference type="InterPro" id="IPR003121">
    <property type="entry name" value="SWIB_MDM2_domain"/>
</dbReference>
<dbReference type="Pfam" id="PF02201">
    <property type="entry name" value="SWIB"/>
    <property type="match status" value="1"/>
</dbReference>
<keyword evidence="2 5" id="KW-0863">Zinc-finger</keyword>
<evidence type="ECO:0000259" key="7">
    <source>
        <dbReference type="PROSITE" id="PS50016"/>
    </source>
</evidence>
<evidence type="ECO:0000256" key="6">
    <source>
        <dbReference type="SAM" id="MobiDB-lite"/>
    </source>
</evidence>
<dbReference type="PROSITE" id="PS01359">
    <property type="entry name" value="ZF_PHD_1"/>
    <property type="match status" value="1"/>
</dbReference>
<feature type="region of interest" description="Disordered" evidence="6">
    <location>
        <begin position="113"/>
        <end position="133"/>
    </location>
</feature>
<evidence type="ECO:0000256" key="5">
    <source>
        <dbReference type="PROSITE-ProRule" id="PRU00723"/>
    </source>
</evidence>
<feature type="domain" description="DM2" evidence="11">
    <location>
        <begin position="696"/>
        <end position="779"/>
    </location>
</feature>
<dbReference type="CDD" id="cd10567">
    <property type="entry name" value="SWIB-MDM2_like"/>
    <property type="match status" value="1"/>
</dbReference>
<feature type="region of interest" description="Disordered" evidence="6">
    <location>
        <begin position="88"/>
        <end position="107"/>
    </location>
</feature>
<dbReference type="SUPFAM" id="SSF159042">
    <property type="entry name" value="Plus3-like"/>
    <property type="match status" value="1"/>
</dbReference>
<dbReference type="InterPro" id="IPR019786">
    <property type="entry name" value="Zinc_finger_PHD-type_CS"/>
</dbReference>
<dbReference type="Pfam" id="PF25980">
    <property type="entry name" value="NERD_plant"/>
    <property type="match status" value="1"/>
</dbReference>
<feature type="domain" description="PHD-type" evidence="7">
    <location>
        <begin position="484"/>
        <end position="550"/>
    </location>
</feature>
<dbReference type="InterPro" id="IPR013083">
    <property type="entry name" value="Znf_RING/FYVE/PHD"/>
</dbReference>
<dbReference type="PROSITE" id="PS50016">
    <property type="entry name" value="ZF_PHD_2"/>
    <property type="match status" value="1"/>
</dbReference>